<dbReference type="SUPFAM" id="SSF56300">
    <property type="entry name" value="Metallo-dependent phosphatases"/>
    <property type="match status" value="1"/>
</dbReference>
<dbReference type="PANTHER" id="PTHR34512:SF30">
    <property type="entry name" value="OUTER MEMBRANE PROTEIN ASSEMBLY FACTOR BAMB"/>
    <property type="match status" value="1"/>
</dbReference>
<dbReference type="InterPro" id="IPR018391">
    <property type="entry name" value="PQQ_b-propeller_rpt"/>
</dbReference>
<comment type="caution">
    <text evidence="4">The sequence shown here is derived from an EMBL/GenBank/DDBJ whole genome shotgun (WGS) entry which is preliminary data.</text>
</comment>
<dbReference type="InterPro" id="IPR006311">
    <property type="entry name" value="TAT_signal"/>
</dbReference>
<dbReference type="SMART" id="SM00564">
    <property type="entry name" value="PQQ"/>
    <property type="match status" value="5"/>
</dbReference>
<gene>
    <name evidence="4" type="ORF">EV384_4651</name>
</gene>
<feature type="signal peptide" evidence="1">
    <location>
        <begin position="1"/>
        <end position="42"/>
    </location>
</feature>
<dbReference type="RefSeq" id="WP_165440033.1">
    <property type="nucleotide sequence ID" value="NZ_SHLD01000001.1"/>
</dbReference>
<sequence length="757" mass="80940">MSHPQGHLQSGEIAIIGRRSLLASAAALGGAAALGSASGASAAPDSAEAAGTGVADGGAGTPLSFAVVTDTHATSPDTTRTELLRRIFAAIEKATPDFVLNCGDITEYGGDDEFQTYLSVIPPALRPRLRHVPGNHEARWDVHAKELYHRLFGPTPYSFDVAGLHVVGLDPTQVLQEPGVFGRDHLRWLANDLRQAGQQPSLLFLHYPIGGANYYVNDQDELLDLLADFPVRAIFAGHVHTERVDRINQLTQVAAYATKDAYYYWVRREVVDRLPVLRVWQVTVAPDGSEQRREVTTIPVADAGVGVAAAATVVGQPKGAAIAVRVRPGQPDAVAAVQTRIYPQHVYGGRDTSAWTDLPRVGDQWWDGNVDISAVPPGAHRLQVRVTGSDGSWHEVTRAFEIAPGDQDPRERWGLRLTGSVQGALAAYGDLIVAGSTGGDVEAFRVGRPADADEQAFRNHPAPRTAWRTRLGGTYRGSAFTGDGRTVLIGSTDHHLYALDTRDGAPRWRHRTEEPVLSNPLVAIIGGVETVLFTAGFTLYALEAATGRVRWTADLHGFFAGRVACDGERVYAGSGDGKAYAFDAATGHELWSYATNTRTTPYQRLIYGPWDNVVTLLPGGLVLVSTVSNAHALDRATGAQRWRVSGGFAYAPPVVTASGLVLIDEFGRARRVDPLTGAQAWLTQLGLRVFNAGPVVRGNTIWVPTATGQLVGLALASGEVTHRVALTTANTFSTPVVVDDLLVSGDQSGVVRGIALP</sequence>
<dbReference type="GO" id="GO:0016787">
    <property type="term" value="F:hydrolase activity"/>
    <property type="evidence" value="ECO:0007669"/>
    <property type="project" value="InterPro"/>
</dbReference>
<dbReference type="Proteomes" id="UP000294114">
    <property type="component" value="Unassembled WGS sequence"/>
</dbReference>
<dbReference type="InterPro" id="IPR029052">
    <property type="entry name" value="Metallo-depent_PP-like"/>
</dbReference>
<evidence type="ECO:0000259" key="3">
    <source>
        <dbReference type="Pfam" id="PF13360"/>
    </source>
</evidence>
<feature type="domain" description="Pyrrolo-quinoline quinone repeat" evidence="3">
    <location>
        <begin position="531"/>
        <end position="643"/>
    </location>
</feature>
<name>A0A4Q8BDR8_9ACTN</name>
<dbReference type="PANTHER" id="PTHR34512">
    <property type="entry name" value="CELL SURFACE PROTEIN"/>
    <property type="match status" value="1"/>
</dbReference>
<dbReference type="EMBL" id="SHLD01000001">
    <property type="protein sequence ID" value="RZU76054.1"/>
    <property type="molecule type" value="Genomic_DNA"/>
</dbReference>
<feature type="domain" description="Calcineurin-like phosphoesterase" evidence="2">
    <location>
        <begin position="64"/>
        <end position="241"/>
    </location>
</feature>
<protein>
    <submittedName>
        <fullName evidence="4">Putative pyrroloquinoline-quinone-binding quinoprotein</fullName>
    </submittedName>
</protein>
<dbReference type="Gene3D" id="2.130.10.10">
    <property type="entry name" value="YVTN repeat-like/Quinoprotein amine dehydrogenase"/>
    <property type="match status" value="1"/>
</dbReference>
<proteinExistence type="predicted"/>
<evidence type="ECO:0000313" key="4">
    <source>
        <dbReference type="EMBL" id="RZU76054.1"/>
    </source>
</evidence>
<dbReference type="SUPFAM" id="SSF50998">
    <property type="entry name" value="Quinoprotein alcohol dehydrogenase-like"/>
    <property type="match status" value="1"/>
</dbReference>
<evidence type="ECO:0000313" key="5">
    <source>
        <dbReference type="Proteomes" id="UP000294114"/>
    </source>
</evidence>
<feature type="chain" id="PRO_5020951093" evidence="1">
    <location>
        <begin position="43"/>
        <end position="757"/>
    </location>
</feature>
<organism evidence="4 5">
    <name type="scientific">Micromonospora kangleipakensis</name>
    <dbReference type="NCBI Taxonomy" id="1077942"/>
    <lineage>
        <taxon>Bacteria</taxon>
        <taxon>Bacillati</taxon>
        <taxon>Actinomycetota</taxon>
        <taxon>Actinomycetes</taxon>
        <taxon>Micromonosporales</taxon>
        <taxon>Micromonosporaceae</taxon>
        <taxon>Micromonospora</taxon>
    </lineage>
</organism>
<keyword evidence="1" id="KW-0732">Signal</keyword>
<reference evidence="4 5" key="1">
    <citation type="submission" date="2019-02" db="EMBL/GenBank/DDBJ databases">
        <title>Sequencing the genomes of 1000 actinobacteria strains.</title>
        <authorList>
            <person name="Klenk H.-P."/>
        </authorList>
    </citation>
    <scope>NUCLEOTIDE SEQUENCE [LARGE SCALE GENOMIC DNA]</scope>
    <source>
        <strain evidence="4 5">DSM 45612</strain>
    </source>
</reference>
<dbReference type="Gene3D" id="3.60.21.10">
    <property type="match status" value="1"/>
</dbReference>
<evidence type="ECO:0000259" key="2">
    <source>
        <dbReference type="Pfam" id="PF00149"/>
    </source>
</evidence>
<dbReference type="InterPro" id="IPR002372">
    <property type="entry name" value="PQQ_rpt_dom"/>
</dbReference>
<dbReference type="InterPro" id="IPR015943">
    <property type="entry name" value="WD40/YVTN_repeat-like_dom_sf"/>
</dbReference>
<feature type="domain" description="Pyrrolo-quinoline quinone repeat" evidence="3">
    <location>
        <begin position="464"/>
        <end position="523"/>
    </location>
</feature>
<dbReference type="InterPro" id="IPR011047">
    <property type="entry name" value="Quinoprotein_ADH-like_sf"/>
</dbReference>
<keyword evidence="5" id="KW-1185">Reference proteome</keyword>
<dbReference type="AlphaFoldDB" id="A0A4Q8BDR8"/>
<dbReference type="PROSITE" id="PS51318">
    <property type="entry name" value="TAT"/>
    <property type="match status" value="1"/>
</dbReference>
<dbReference type="InterPro" id="IPR004843">
    <property type="entry name" value="Calcineurin-like_PHP"/>
</dbReference>
<dbReference type="Pfam" id="PF13360">
    <property type="entry name" value="PQQ_2"/>
    <property type="match status" value="2"/>
</dbReference>
<accession>A0A4Q8BDR8</accession>
<evidence type="ECO:0000256" key="1">
    <source>
        <dbReference type="SAM" id="SignalP"/>
    </source>
</evidence>
<dbReference type="Pfam" id="PF00149">
    <property type="entry name" value="Metallophos"/>
    <property type="match status" value="1"/>
</dbReference>